<dbReference type="PROSITE" id="PS50172">
    <property type="entry name" value="BRCT"/>
    <property type="match status" value="1"/>
</dbReference>
<dbReference type="NCBIfam" id="TIGR00575">
    <property type="entry name" value="dnlj"/>
    <property type="match status" value="1"/>
</dbReference>
<feature type="binding site" evidence="11">
    <location>
        <begin position="116"/>
        <end position="117"/>
    </location>
    <ligand>
        <name>NAD(+)</name>
        <dbReference type="ChEBI" id="CHEBI:57540"/>
    </ligand>
</feature>
<dbReference type="NCBIfam" id="NF010931">
    <property type="entry name" value="PRK14351.1"/>
    <property type="match status" value="1"/>
</dbReference>
<dbReference type="EC" id="6.5.1.2" evidence="11"/>
<dbReference type="SUPFAM" id="SSF52113">
    <property type="entry name" value="BRCT domain"/>
    <property type="match status" value="1"/>
</dbReference>
<keyword evidence="15" id="KW-1185">Reference proteome</keyword>
<comment type="catalytic activity">
    <reaction evidence="10 11">
        <text>NAD(+) + (deoxyribonucleotide)n-3'-hydroxyl + 5'-phospho-(deoxyribonucleotide)m = (deoxyribonucleotide)n+m + AMP + beta-nicotinamide D-nucleotide.</text>
        <dbReference type="EC" id="6.5.1.2"/>
    </reaction>
</comment>
<protein>
    <recommendedName>
        <fullName evidence="11">DNA ligase</fullName>
        <ecNumber evidence="11">6.5.1.2</ecNumber>
    </recommendedName>
    <alternativeName>
        <fullName evidence="11">Polydeoxyribonucleotide synthase [NAD(+)]</fullName>
    </alternativeName>
</protein>
<dbReference type="AlphaFoldDB" id="A0A7D5QED6"/>
<evidence type="ECO:0000313" key="14">
    <source>
        <dbReference type="EMBL" id="QLG60622.1"/>
    </source>
</evidence>
<dbReference type="EMBL" id="CP058579">
    <property type="protein sequence ID" value="QLG60622.1"/>
    <property type="molecule type" value="Genomic_DNA"/>
</dbReference>
<feature type="binding site" evidence="11">
    <location>
        <position position="450"/>
    </location>
    <ligand>
        <name>Zn(2+)</name>
        <dbReference type="ChEBI" id="CHEBI:29105"/>
    </ligand>
</feature>
<dbReference type="InterPro" id="IPR036420">
    <property type="entry name" value="BRCT_dom_sf"/>
</dbReference>
<evidence type="ECO:0000256" key="8">
    <source>
        <dbReference type="ARBA" id="ARBA00023027"/>
    </source>
</evidence>
<accession>A0A7D5QED6</accession>
<comment type="similarity">
    <text evidence="11">Belongs to the NAD-dependent DNA ligase family. LigA subfamily.</text>
</comment>
<dbReference type="SUPFAM" id="SSF50249">
    <property type="entry name" value="Nucleic acid-binding proteins"/>
    <property type="match status" value="1"/>
</dbReference>
<dbReference type="GO" id="GO:0005829">
    <property type="term" value="C:cytosol"/>
    <property type="evidence" value="ECO:0007669"/>
    <property type="project" value="TreeGrafter"/>
</dbReference>
<comment type="caution">
    <text evidence="11">Lacks conserved residue(s) required for the propagation of feature annotation.</text>
</comment>
<dbReference type="Gene3D" id="1.10.150.20">
    <property type="entry name" value="5' to 3' exonuclease, C-terminal subdomain"/>
    <property type="match status" value="2"/>
</dbReference>
<evidence type="ECO:0000256" key="4">
    <source>
        <dbReference type="ARBA" id="ARBA00022723"/>
    </source>
</evidence>
<evidence type="ECO:0000256" key="9">
    <source>
        <dbReference type="ARBA" id="ARBA00023204"/>
    </source>
</evidence>
<dbReference type="InterPro" id="IPR013840">
    <property type="entry name" value="DNAligase_N"/>
</dbReference>
<dbReference type="SMART" id="SM00278">
    <property type="entry name" value="HhH1"/>
    <property type="match status" value="4"/>
</dbReference>
<organism evidence="14 15">
    <name type="scientific">Halorarum salinum</name>
    <dbReference type="NCBI Taxonomy" id="2743089"/>
    <lineage>
        <taxon>Archaea</taxon>
        <taxon>Methanobacteriati</taxon>
        <taxon>Methanobacteriota</taxon>
        <taxon>Stenosarchaea group</taxon>
        <taxon>Halobacteria</taxon>
        <taxon>Halobacteriales</taxon>
        <taxon>Haloferacaceae</taxon>
        <taxon>Halorarum</taxon>
    </lineage>
</organism>
<dbReference type="SMART" id="SM00292">
    <property type="entry name" value="BRCT"/>
    <property type="match status" value="1"/>
</dbReference>
<dbReference type="PANTHER" id="PTHR23389:SF9">
    <property type="entry name" value="DNA LIGASE"/>
    <property type="match status" value="1"/>
</dbReference>
<evidence type="ECO:0000313" key="15">
    <source>
        <dbReference type="Proteomes" id="UP000509626"/>
    </source>
</evidence>
<dbReference type="InterPro" id="IPR012340">
    <property type="entry name" value="NA-bd_OB-fold"/>
</dbReference>
<feature type="binding site" evidence="11">
    <location>
        <position position="180"/>
    </location>
    <ligand>
        <name>NAD(+)</name>
        <dbReference type="ChEBI" id="CHEBI:57540"/>
    </ligand>
</feature>
<dbReference type="Pfam" id="PF01653">
    <property type="entry name" value="DNA_ligase_aden"/>
    <property type="match status" value="1"/>
</dbReference>
<dbReference type="PIRSF" id="PIRSF001604">
    <property type="entry name" value="LigA"/>
    <property type="match status" value="1"/>
</dbReference>
<evidence type="ECO:0000256" key="6">
    <source>
        <dbReference type="ARBA" id="ARBA00022833"/>
    </source>
</evidence>
<dbReference type="GO" id="GO:0006260">
    <property type="term" value="P:DNA replication"/>
    <property type="evidence" value="ECO:0007669"/>
    <property type="project" value="UniProtKB-KW"/>
</dbReference>
<feature type="region of interest" description="Disordered" evidence="12">
    <location>
        <begin position="659"/>
        <end position="694"/>
    </location>
</feature>
<evidence type="ECO:0000256" key="7">
    <source>
        <dbReference type="ARBA" id="ARBA00022842"/>
    </source>
</evidence>
<reference evidence="14 15" key="1">
    <citation type="submission" date="2020-06" db="EMBL/GenBank/DDBJ databases">
        <title>NJ-3-1, isolated from saline soil.</title>
        <authorList>
            <person name="Cui H.L."/>
            <person name="Shi X."/>
        </authorList>
    </citation>
    <scope>NUCLEOTIDE SEQUENCE [LARGE SCALE GENOMIC DNA]</scope>
    <source>
        <strain evidence="14 15">NJ-3-1</strain>
    </source>
</reference>
<dbReference type="FunFam" id="1.10.150.20:FF:000006">
    <property type="entry name" value="DNA ligase"/>
    <property type="match status" value="1"/>
</dbReference>
<feature type="domain" description="BRCT" evidence="13">
    <location>
        <begin position="632"/>
        <end position="711"/>
    </location>
</feature>
<dbReference type="Gene3D" id="3.40.50.10190">
    <property type="entry name" value="BRCT domain"/>
    <property type="match status" value="1"/>
</dbReference>
<dbReference type="Pfam" id="PF00533">
    <property type="entry name" value="BRCT"/>
    <property type="match status" value="1"/>
</dbReference>
<dbReference type="RefSeq" id="WP_179267208.1">
    <property type="nucleotide sequence ID" value="NZ_CP058579.1"/>
</dbReference>
<dbReference type="Gene3D" id="2.40.50.140">
    <property type="entry name" value="Nucleic acid-binding proteins"/>
    <property type="match status" value="1"/>
</dbReference>
<dbReference type="NCBIfam" id="NF005932">
    <property type="entry name" value="PRK07956.1"/>
    <property type="match status" value="1"/>
</dbReference>
<keyword evidence="11" id="KW-0464">Manganese</keyword>
<keyword evidence="5 11" id="KW-0227">DNA damage</keyword>
<evidence type="ECO:0000256" key="10">
    <source>
        <dbReference type="ARBA" id="ARBA00034005"/>
    </source>
</evidence>
<evidence type="ECO:0000256" key="12">
    <source>
        <dbReference type="SAM" id="MobiDB-lite"/>
    </source>
</evidence>
<dbReference type="CDD" id="cd00114">
    <property type="entry name" value="LIGANc"/>
    <property type="match status" value="1"/>
</dbReference>
<feature type="binding site" evidence="11">
    <location>
        <position position="157"/>
    </location>
    <ligand>
        <name>NAD(+)</name>
        <dbReference type="ChEBI" id="CHEBI:57540"/>
    </ligand>
</feature>
<dbReference type="KEGG" id="halu:HUG12_02220"/>
<dbReference type="Gene3D" id="6.20.10.30">
    <property type="match status" value="1"/>
</dbReference>
<dbReference type="GO" id="GO:0003911">
    <property type="term" value="F:DNA ligase (NAD+) activity"/>
    <property type="evidence" value="ECO:0007669"/>
    <property type="project" value="UniProtKB-UniRule"/>
</dbReference>
<keyword evidence="3 11" id="KW-0235">DNA replication</keyword>
<evidence type="ECO:0000256" key="5">
    <source>
        <dbReference type="ARBA" id="ARBA00022763"/>
    </source>
</evidence>
<dbReference type="Pfam" id="PF14520">
    <property type="entry name" value="HHH_5"/>
    <property type="match status" value="1"/>
</dbReference>
<dbReference type="PROSITE" id="PS01056">
    <property type="entry name" value="DNA_LIGASE_N2"/>
    <property type="match status" value="1"/>
</dbReference>
<dbReference type="InterPro" id="IPR013839">
    <property type="entry name" value="DNAligase_adenylation"/>
</dbReference>
<evidence type="ECO:0000256" key="11">
    <source>
        <dbReference type="HAMAP-Rule" id="MF_01588"/>
    </source>
</evidence>
<dbReference type="Proteomes" id="UP000509626">
    <property type="component" value="Chromosome"/>
</dbReference>
<feature type="binding site" evidence="11">
    <location>
        <position position="359"/>
    </location>
    <ligand>
        <name>NAD(+)</name>
        <dbReference type="ChEBI" id="CHEBI:57540"/>
    </ligand>
</feature>
<dbReference type="Gene3D" id="3.30.470.30">
    <property type="entry name" value="DNA ligase/mRNA capping enzyme"/>
    <property type="match status" value="1"/>
</dbReference>
<keyword evidence="2 11" id="KW-0436">Ligase</keyword>
<dbReference type="HAMAP" id="MF_01588">
    <property type="entry name" value="DNA_ligase_A"/>
    <property type="match status" value="1"/>
</dbReference>
<feature type="active site" description="N6-AMP-lysine intermediate" evidence="11">
    <location>
        <position position="159"/>
    </location>
</feature>
<dbReference type="OrthoDB" id="213206at2157"/>
<dbReference type="PANTHER" id="PTHR23389">
    <property type="entry name" value="CHROMOSOME TRANSMISSION FIDELITY FACTOR 18"/>
    <property type="match status" value="1"/>
</dbReference>
<keyword evidence="9 11" id="KW-0234">DNA repair</keyword>
<proteinExistence type="inferred from homology"/>
<dbReference type="InterPro" id="IPR001679">
    <property type="entry name" value="DNA_ligase"/>
</dbReference>
<feature type="binding site" evidence="11">
    <location>
        <position position="216"/>
    </location>
    <ligand>
        <name>NAD(+)</name>
        <dbReference type="ChEBI" id="CHEBI:57540"/>
    </ligand>
</feature>
<evidence type="ECO:0000256" key="2">
    <source>
        <dbReference type="ARBA" id="ARBA00022598"/>
    </source>
</evidence>
<evidence type="ECO:0000256" key="1">
    <source>
        <dbReference type="ARBA" id="ARBA00004067"/>
    </source>
</evidence>
<dbReference type="GO" id="GO:0003677">
    <property type="term" value="F:DNA binding"/>
    <property type="evidence" value="ECO:0007669"/>
    <property type="project" value="InterPro"/>
</dbReference>
<feature type="binding site" evidence="11">
    <location>
        <position position="335"/>
    </location>
    <ligand>
        <name>NAD(+)</name>
        <dbReference type="ChEBI" id="CHEBI:57540"/>
    </ligand>
</feature>
<evidence type="ECO:0000256" key="3">
    <source>
        <dbReference type="ARBA" id="ARBA00022705"/>
    </source>
</evidence>
<dbReference type="GO" id="GO:0006281">
    <property type="term" value="P:DNA repair"/>
    <property type="evidence" value="ECO:0007669"/>
    <property type="project" value="UniProtKB-KW"/>
</dbReference>
<dbReference type="InterPro" id="IPR003583">
    <property type="entry name" value="Hlx-hairpin-Hlx_DNA-bd_motif"/>
</dbReference>
<dbReference type="Gene3D" id="1.10.287.610">
    <property type="entry name" value="Helix hairpin bin"/>
    <property type="match status" value="1"/>
</dbReference>
<keyword evidence="7 11" id="KW-0460">Magnesium</keyword>
<comment type="cofactor">
    <cofactor evidence="11">
        <name>Mg(2+)</name>
        <dbReference type="ChEBI" id="CHEBI:18420"/>
    </cofactor>
    <cofactor evidence="11">
        <name>Mn(2+)</name>
        <dbReference type="ChEBI" id="CHEBI:29035"/>
    </cofactor>
</comment>
<evidence type="ECO:0000259" key="13">
    <source>
        <dbReference type="PROSITE" id="PS50172"/>
    </source>
</evidence>
<dbReference type="SUPFAM" id="SSF56091">
    <property type="entry name" value="DNA ligase/mRNA capping enzyme, catalytic domain"/>
    <property type="match status" value="1"/>
</dbReference>
<feature type="binding site" evidence="11">
    <location>
        <position position="453"/>
    </location>
    <ligand>
        <name>Zn(2+)</name>
        <dbReference type="ChEBI" id="CHEBI:29105"/>
    </ligand>
</feature>
<dbReference type="InterPro" id="IPR033136">
    <property type="entry name" value="DNA_ligase_CS"/>
</dbReference>
<keyword evidence="8 11" id="KW-0520">NAD</keyword>
<dbReference type="GeneID" id="56036237"/>
<dbReference type="InterPro" id="IPR010994">
    <property type="entry name" value="RuvA_2-like"/>
</dbReference>
<name>A0A7D5QED6_9EURY</name>
<dbReference type="SMART" id="SM00532">
    <property type="entry name" value="LIGANc"/>
    <property type="match status" value="1"/>
</dbReference>
<dbReference type="InterPro" id="IPR004150">
    <property type="entry name" value="NAD_DNA_ligase_OB"/>
</dbReference>
<dbReference type="Pfam" id="PF03120">
    <property type="entry name" value="OB_DNA_ligase"/>
    <property type="match status" value="1"/>
</dbReference>
<dbReference type="GO" id="GO:0046872">
    <property type="term" value="F:metal ion binding"/>
    <property type="evidence" value="ECO:0007669"/>
    <property type="project" value="UniProtKB-KW"/>
</dbReference>
<comment type="function">
    <text evidence="1 11">DNA ligase that catalyzes the formation of phosphodiester linkages between 5'-phosphoryl and 3'-hydroxyl groups in double-stranded DNA using NAD as a coenzyme and as the energy source for the reaction. It is essential for DNA replication and repair of damaged DNA.</text>
</comment>
<keyword evidence="6 11" id="KW-0862">Zinc</keyword>
<gene>
    <name evidence="11 14" type="primary">ligA</name>
    <name evidence="14" type="ORF">HUG12_02220</name>
</gene>
<keyword evidence="4 11" id="KW-0479">Metal-binding</keyword>
<dbReference type="InterPro" id="IPR001357">
    <property type="entry name" value="BRCT_dom"/>
</dbReference>
<feature type="region of interest" description="Disordered" evidence="12">
    <location>
        <begin position="1"/>
        <end position="41"/>
    </location>
</feature>
<dbReference type="Pfam" id="PF12826">
    <property type="entry name" value="HHH_2"/>
    <property type="match status" value="1"/>
</dbReference>
<dbReference type="SUPFAM" id="SSF47781">
    <property type="entry name" value="RuvA domain 2-like"/>
    <property type="match status" value="1"/>
</dbReference>
<feature type="binding site" evidence="11">
    <location>
        <position position="472"/>
    </location>
    <ligand>
        <name>Zn(2+)</name>
        <dbReference type="ChEBI" id="CHEBI:29105"/>
    </ligand>
</feature>
<dbReference type="InterPro" id="IPR041663">
    <property type="entry name" value="DisA/LigA_HHH"/>
</dbReference>
<sequence>MTDAPGLDAEDLRFAEPDNPYLLDPDTDFPPADSLAREEAEEQAALLRAAVREHDHRYYAENEPLIADRTYDRLFERLVELEEAFGLDVDGSPTQSVGGTTLDELETVEHVVPMLSIDQSVEEADVREFDARVRREVGGRGDAEPAAGAGDVEYTCEPKFDGLSVELVYDDGRYARAATRGDGREGDDVTEQVRTIRSIPDRLGGDPPEFLAVRGEVYIPRDAFQEHNRERVERGEEPFANPRNAAAGTLRQLDVNAVAARPLDCFCYDVLGWEDGGRDSPATQWEELSILDDFGLKTNDRVELVGDVEDAIDYRNRLLEEREDLNYEIDGTVIKVNDVEQCERLGTTARSYRWAFAYKFPARAEVTTVEDVVVQVGRTGRLTPVALLDPVDVGGVTVSRATLHNPGEIERLGVNVGDVVRVKRAGDVIPQVAEVVESRSGEPYPFPDACPVCGSEVERDGPLAFCTGGLTCGAQLERAIEHYASRGGLDIEGLGEESVEQLREAGLVESLPDLYRLPDRREELAGLEGWGETSADNLIAEVEAAREPPLAEFLAALGVPEVGGATARNLARHFGTLEAVRTADESELAEVEDVGGTVARIVREFFTNEENAAVIDELLRFVSPQEAETPAGDADELDGLTFVFTGALTRPRSEAEELVGRHGGNATGSVSGNTDYLVVGEDPGASKRADAEANDVPVVDEEGFAELLRERGLDWPPNDER</sequence>
<feature type="binding site" evidence="11">
    <location>
        <begin position="68"/>
        <end position="72"/>
    </location>
    <ligand>
        <name>NAD(+)</name>
        <dbReference type="ChEBI" id="CHEBI:57540"/>
    </ligand>
</feature>